<dbReference type="EMBL" id="AMZH03015515">
    <property type="protein sequence ID" value="RRT45929.1"/>
    <property type="molecule type" value="Genomic_DNA"/>
</dbReference>
<organism evidence="1 2">
    <name type="scientific">Ensete ventricosum</name>
    <name type="common">Abyssinian banana</name>
    <name type="synonym">Musa ensete</name>
    <dbReference type="NCBI Taxonomy" id="4639"/>
    <lineage>
        <taxon>Eukaryota</taxon>
        <taxon>Viridiplantae</taxon>
        <taxon>Streptophyta</taxon>
        <taxon>Embryophyta</taxon>
        <taxon>Tracheophyta</taxon>
        <taxon>Spermatophyta</taxon>
        <taxon>Magnoliopsida</taxon>
        <taxon>Liliopsida</taxon>
        <taxon>Zingiberales</taxon>
        <taxon>Musaceae</taxon>
        <taxon>Ensete</taxon>
    </lineage>
</organism>
<sequence length="85" mass="9589">MDGATTSDGCLASRKEIATDWRMTTYLGCRPRDCASGSAAAVVAQCMRPEVVEGHKPWTMEKACDDCYTGQLLRILRRRRRQQHN</sequence>
<comment type="caution">
    <text evidence="1">The sequence shown here is derived from an EMBL/GenBank/DDBJ whole genome shotgun (WGS) entry which is preliminary data.</text>
</comment>
<protein>
    <submittedName>
        <fullName evidence="1">Uncharacterized protein</fullName>
    </submittedName>
</protein>
<dbReference type="Proteomes" id="UP000287651">
    <property type="component" value="Unassembled WGS sequence"/>
</dbReference>
<evidence type="ECO:0000313" key="2">
    <source>
        <dbReference type="Proteomes" id="UP000287651"/>
    </source>
</evidence>
<dbReference type="AlphaFoldDB" id="A0A426Y2C9"/>
<proteinExistence type="predicted"/>
<reference evidence="1 2" key="1">
    <citation type="journal article" date="2014" name="Agronomy (Basel)">
        <title>A Draft Genome Sequence for Ensete ventricosum, the Drought-Tolerant Tree Against Hunger.</title>
        <authorList>
            <person name="Harrison J."/>
            <person name="Moore K.A."/>
            <person name="Paszkiewicz K."/>
            <person name="Jones T."/>
            <person name="Grant M."/>
            <person name="Ambacheew D."/>
            <person name="Muzemil S."/>
            <person name="Studholme D.J."/>
        </authorList>
    </citation>
    <scope>NUCLEOTIDE SEQUENCE [LARGE SCALE GENOMIC DNA]</scope>
</reference>
<evidence type="ECO:0000313" key="1">
    <source>
        <dbReference type="EMBL" id="RRT45929.1"/>
    </source>
</evidence>
<accession>A0A426Y2C9</accession>
<gene>
    <name evidence="1" type="ORF">B296_00052357</name>
</gene>
<name>A0A426Y2C9_ENSVE</name>